<reference evidence="1" key="1">
    <citation type="submission" date="2020-03" db="EMBL/GenBank/DDBJ databases">
        <title>The deep terrestrial virosphere.</title>
        <authorList>
            <person name="Holmfeldt K."/>
            <person name="Nilsson E."/>
            <person name="Simone D."/>
            <person name="Lopez-Fernandez M."/>
            <person name="Wu X."/>
            <person name="de Brujin I."/>
            <person name="Lundin D."/>
            <person name="Andersson A."/>
            <person name="Bertilsson S."/>
            <person name="Dopson M."/>
        </authorList>
    </citation>
    <scope>NUCLEOTIDE SEQUENCE</scope>
    <source>
        <strain evidence="1">MM415B01395</strain>
    </source>
</reference>
<sequence>MSIKLAKEKTMLKIVTLITAILLSSPAFAMDIQIVNNSKEKVFYWCYRIDHKIKGFNGPLNYAGGELDPGKGIVLENREGRIHCIRVKKAAGDNTYSFCFEGDNHQVTTIID</sequence>
<evidence type="ECO:0000313" key="1">
    <source>
        <dbReference type="EMBL" id="QJA58866.1"/>
    </source>
</evidence>
<dbReference type="AlphaFoldDB" id="A0A6M3IN03"/>
<proteinExistence type="predicted"/>
<name>A0A6M3IN03_9ZZZZ</name>
<accession>A0A6M3IN03</accession>
<protein>
    <submittedName>
        <fullName evidence="1">Uncharacterized protein</fullName>
    </submittedName>
</protein>
<organism evidence="1">
    <name type="scientific">viral metagenome</name>
    <dbReference type="NCBI Taxonomy" id="1070528"/>
    <lineage>
        <taxon>unclassified sequences</taxon>
        <taxon>metagenomes</taxon>
        <taxon>organismal metagenomes</taxon>
    </lineage>
</organism>
<gene>
    <name evidence="1" type="ORF">MM415B01395_0009</name>
</gene>
<dbReference type="EMBL" id="MT141343">
    <property type="protein sequence ID" value="QJA58866.1"/>
    <property type="molecule type" value="Genomic_DNA"/>
</dbReference>